<gene>
    <name evidence="2" type="ORF">D6C00_14655</name>
</gene>
<dbReference type="EMBL" id="QZMU01000002">
    <property type="protein sequence ID" value="RRQ19997.1"/>
    <property type="molecule type" value="Genomic_DNA"/>
</dbReference>
<reference evidence="2 3" key="1">
    <citation type="journal article" date="2010" name="Int. J. Syst. Evol. Microbiol.">
        <title>Thiohalobacter thiocyanaticus gen. nov., sp. nov., a moderately halophilic, sulfur-oxidizing gammaproteobacterium from hypersaline lakes, that utilizes thiocyanate.</title>
        <authorList>
            <person name="Sorokin D.Y."/>
            <person name="Kovaleva O.L."/>
            <person name="Tourova T.P."/>
            <person name="Muyzer G."/>
        </authorList>
    </citation>
    <scope>NUCLEOTIDE SEQUENCE [LARGE SCALE GENOMIC DNA]</scope>
    <source>
        <strain evidence="2 3">Hrh1</strain>
    </source>
</reference>
<proteinExistence type="predicted"/>
<evidence type="ECO:0000313" key="2">
    <source>
        <dbReference type="EMBL" id="RRQ19997.1"/>
    </source>
</evidence>
<dbReference type="AlphaFoldDB" id="A0A426QE27"/>
<evidence type="ECO:0000256" key="1">
    <source>
        <dbReference type="SAM" id="MobiDB-lite"/>
    </source>
</evidence>
<accession>A0A426QE27</accession>
<comment type="caution">
    <text evidence="2">The sequence shown here is derived from an EMBL/GenBank/DDBJ whole genome shotgun (WGS) entry which is preliminary data.</text>
</comment>
<evidence type="ECO:0000313" key="3">
    <source>
        <dbReference type="Proteomes" id="UP000287798"/>
    </source>
</evidence>
<keyword evidence="3" id="KW-1185">Reference proteome</keyword>
<protein>
    <submittedName>
        <fullName evidence="2">Uncharacterized protein</fullName>
    </submittedName>
</protein>
<feature type="region of interest" description="Disordered" evidence="1">
    <location>
        <begin position="1"/>
        <end position="21"/>
    </location>
</feature>
<name>A0A426QE27_9GAMM</name>
<organism evidence="2 3">
    <name type="scientific">Thiohalobacter thiocyanaticus</name>
    <dbReference type="NCBI Taxonomy" id="585455"/>
    <lineage>
        <taxon>Bacteria</taxon>
        <taxon>Pseudomonadati</taxon>
        <taxon>Pseudomonadota</taxon>
        <taxon>Gammaproteobacteria</taxon>
        <taxon>Thiohalobacterales</taxon>
        <taxon>Thiohalobacteraceae</taxon>
        <taxon>Thiohalobacter</taxon>
    </lineage>
</organism>
<sequence>MRLPPVARAAGDGRTVGGNETPALQFMPQDVFCLVLQQHRDETVTAGEIDHGIGKAPSFIEGGHLLRRARNQNDIESAVIVLHTAGQLRQRPVLGAGGQGAKQQQQREHETWAARHHGICCMDCLRGSGYTISPGRGQGALQVLRCCAVGAAQVCHGSVEIGGVFCNNPILVFHHPRLNP</sequence>
<dbReference type="Proteomes" id="UP000287798">
    <property type="component" value="Unassembled WGS sequence"/>
</dbReference>